<evidence type="ECO:0000256" key="1">
    <source>
        <dbReference type="ARBA" id="ARBA00000085"/>
    </source>
</evidence>
<dbReference type="Pfam" id="PF08447">
    <property type="entry name" value="PAS_3"/>
    <property type="match status" value="1"/>
</dbReference>
<reference evidence="11 12" key="1">
    <citation type="submission" date="2021-05" db="EMBL/GenBank/DDBJ databases">
        <title>A novel Methanospirillum isolate from a pyrite-forming mixed culture.</title>
        <authorList>
            <person name="Bunk B."/>
            <person name="Sproer C."/>
            <person name="Spring S."/>
            <person name="Pester M."/>
        </authorList>
    </citation>
    <scope>NUCLEOTIDE SEQUENCE [LARGE SCALE GENOMIC DNA]</scope>
    <source>
        <strain evidence="11 12">J.3.6.1-F.2.7.3</strain>
    </source>
</reference>
<dbReference type="GeneID" id="65096177"/>
<evidence type="ECO:0000256" key="3">
    <source>
        <dbReference type="ARBA" id="ARBA00022553"/>
    </source>
</evidence>
<dbReference type="GO" id="GO:0000160">
    <property type="term" value="P:phosphorelay signal transduction system"/>
    <property type="evidence" value="ECO:0007669"/>
    <property type="project" value="InterPro"/>
</dbReference>
<dbReference type="EC" id="2.7.13.3" evidence="2"/>
<dbReference type="InterPro" id="IPR001610">
    <property type="entry name" value="PAC"/>
</dbReference>
<dbReference type="SMART" id="SM00448">
    <property type="entry name" value="REC"/>
    <property type="match status" value="1"/>
</dbReference>
<dbReference type="NCBIfam" id="TIGR00229">
    <property type="entry name" value="sensory_box"/>
    <property type="match status" value="3"/>
</dbReference>
<dbReference type="Pfam" id="PF13426">
    <property type="entry name" value="PAS_9"/>
    <property type="match status" value="1"/>
</dbReference>
<dbReference type="CDD" id="cd00156">
    <property type="entry name" value="REC"/>
    <property type="match status" value="1"/>
</dbReference>
<dbReference type="SMART" id="SM00387">
    <property type="entry name" value="HATPase_c"/>
    <property type="match status" value="1"/>
</dbReference>
<dbReference type="CDD" id="cd00130">
    <property type="entry name" value="PAS"/>
    <property type="match status" value="2"/>
</dbReference>
<dbReference type="KEGG" id="mrtj:KHC33_03295"/>
<dbReference type="InterPro" id="IPR052162">
    <property type="entry name" value="Sensor_kinase/Photoreceptor"/>
</dbReference>
<dbReference type="Pfam" id="PF02518">
    <property type="entry name" value="HATPase_c"/>
    <property type="match status" value="1"/>
</dbReference>
<evidence type="ECO:0000259" key="10">
    <source>
        <dbReference type="PROSITE" id="PS50113"/>
    </source>
</evidence>
<evidence type="ECO:0000256" key="5">
    <source>
        <dbReference type="ARBA" id="ARBA00022777"/>
    </source>
</evidence>
<gene>
    <name evidence="11" type="ORF">KHC33_03295</name>
</gene>
<feature type="domain" description="PAS" evidence="9">
    <location>
        <begin position="134"/>
        <end position="207"/>
    </location>
</feature>
<dbReference type="InterPro" id="IPR000700">
    <property type="entry name" value="PAS-assoc_C"/>
</dbReference>
<dbReference type="InterPro" id="IPR013655">
    <property type="entry name" value="PAS_fold_3"/>
</dbReference>
<dbReference type="InterPro" id="IPR005467">
    <property type="entry name" value="His_kinase_dom"/>
</dbReference>
<dbReference type="SMART" id="SM00091">
    <property type="entry name" value="PAS"/>
    <property type="match status" value="3"/>
</dbReference>
<dbReference type="SUPFAM" id="SSF55874">
    <property type="entry name" value="ATPase domain of HSP90 chaperone/DNA topoisomerase II/histidine kinase"/>
    <property type="match status" value="1"/>
</dbReference>
<dbReference type="InterPro" id="IPR001789">
    <property type="entry name" value="Sig_transdc_resp-reg_receiver"/>
</dbReference>
<sequence>MCHILYLDDERIILDLGREYLETELGCKVDTTTSPDEAIALFTQNDYDCIISDYMMPDLSGVEFLKIVREKNSKIPFVFFTGKAELNVAIDAVNLGADFFLQKDPDPLLRLFELSRFITQSTTRYRKEIELEKREQLFRTVADYTYDWEYWTGIDGRFIYTSPSCERITGYSAQEFYNNPDLLISIIDPEDREIWKNHIIESEADNHPYSLDIRVIHKKGTTIWINHLCSAIYDEKGQFLGRRGSNRDITEKKLAEVEICESEKALKTIFDNQQAMMIIDASNHTIVRANQEALNLIGLPENDVIGKECHTFICPEGRGKCPIHDLNQEIDHAERILISHTRGEIPVIKTVKPVTIHGKEYLLESFSDISKLKEYHKKIELISYENQVILDHMPAMVWYKDTKNGIIRVNQSAATTVGLPIEEIEGKNAYDLFPDFADKYYADDLEVITSKEPKRGIVEVLTLLNGEHLWVQSDKIPLFDTQGDVISLLIFVVDITNLKNTQDALKIANNKLHLLSDITRHDILNQIQALLFYIEGLKSTTEDPQAQTNISKILASVENIERQIKFTRDYQDIGIREPMWQDIQMTIMKAVRPLKLDPITVIIEMSEMLVYADPLLEKVFYNLAENARRYGEKITKISFTDTFINDSYVIVCEDDGVGIPTEYKKAIFKREYFRNTGFGLNLSQEILGITELTISETGQPGLGARFEILVPKGKFRKK</sequence>
<dbReference type="InterPro" id="IPR011006">
    <property type="entry name" value="CheY-like_superfamily"/>
</dbReference>
<protein>
    <recommendedName>
        <fullName evidence="2">histidine kinase</fullName>
        <ecNumber evidence="2">2.7.13.3</ecNumber>
    </recommendedName>
</protein>
<dbReference type="PANTHER" id="PTHR43304">
    <property type="entry name" value="PHYTOCHROME-LIKE PROTEIN CPH1"/>
    <property type="match status" value="1"/>
</dbReference>
<feature type="domain" description="PAC" evidence="10">
    <location>
        <begin position="454"/>
        <end position="507"/>
    </location>
</feature>
<dbReference type="Gene3D" id="3.30.565.10">
    <property type="entry name" value="Histidine kinase-like ATPase, C-terminal domain"/>
    <property type="match status" value="1"/>
</dbReference>
<dbReference type="CDD" id="cd00075">
    <property type="entry name" value="HATPase"/>
    <property type="match status" value="1"/>
</dbReference>
<evidence type="ECO:0000259" key="9">
    <source>
        <dbReference type="PROSITE" id="PS50112"/>
    </source>
</evidence>
<dbReference type="SUPFAM" id="SSF55785">
    <property type="entry name" value="PYP-like sensor domain (PAS domain)"/>
    <property type="match status" value="3"/>
</dbReference>
<feature type="domain" description="PAS" evidence="9">
    <location>
        <begin position="262"/>
        <end position="316"/>
    </location>
</feature>
<keyword evidence="12" id="KW-1185">Reference proteome</keyword>
<dbReference type="GO" id="GO:0004673">
    <property type="term" value="F:protein histidine kinase activity"/>
    <property type="evidence" value="ECO:0007669"/>
    <property type="project" value="UniProtKB-EC"/>
</dbReference>
<dbReference type="Gene3D" id="3.40.50.2300">
    <property type="match status" value="1"/>
</dbReference>
<dbReference type="PANTHER" id="PTHR43304:SF1">
    <property type="entry name" value="PAC DOMAIN-CONTAINING PROTEIN"/>
    <property type="match status" value="1"/>
</dbReference>
<proteinExistence type="predicted"/>
<evidence type="ECO:0000256" key="2">
    <source>
        <dbReference type="ARBA" id="ARBA00012438"/>
    </source>
</evidence>
<feature type="domain" description="Response regulatory" evidence="8">
    <location>
        <begin position="3"/>
        <end position="118"/>
    </location>
</feature>
<evidence type="ECO:0000313" key="12">
    <source>
        <dbReference type="Proteomes" id="UP000680656"/>
    </source>
</evidence>
<dbReference type="SUPFAM" id="SSF52172">
    <property type="entry name" value="CheY-like"/>
    <property type="match status" value="1"/>
</dbReference>
<dbReference type="EMBL" id="CP075546">
    <property type="protein sequence ID" value="QVV89561.1"/>
    <property type="molecule type" value="Genomic_DNA"/>
</dbReference>
<dbReference type="Gene3D" id="3.30.450.20">
    <property type="entry name" value="PAS domain"/>
    <property type="match status" value="3"/>
</dbReference>
<dbReference type="RefSeq" id="WP_214420353.1">
    <property type="nucleotide sequence ID" value="NZ_CP075546.1"/>
</dbReference>
<evidence type="ECO:0000259" key="7">
    <source>
        <dbReference type="PROSITE" id="PS50109"/>
    </source>
</evidence>
<dbReference type="SMART" id="SM00086">
    <property type="entry name" value="PAC"/>
    <property type="match status" value="3"/>
</dbReference>
<feature type="modified residue" description="4-aspartylphosphate" evidence="6">
    <location>
        <position position="53"/>
    </location>
</feature>
<dbReference type="AlphaFoldDB" id="A0A8E7B1X8"/>
<evidence type="ECO:0000259" key="8">
    <source>
        <dbReference type="PROSITE" id="PS50110"/>
    </source>
</evidence>
<dbReference type="PROSITE" id="PS50112">
    <property type="entry name" value="PAS"/>
    <property type="match status" value="3"/>
</dbReference>
<evidence type="ECO:0000313" key="11">
    <source>
        <dbReference type="EMBL" id="QVV89561.1"/>
    </source>
</evidence>
<accession>A0A8E7B1X8</accession>
<dbReference type="InterPro" id="IPR003594">
    <property type="entry name" value="HATPase_dom"/>
</dbReference>
<dbReference type="InterPro" id="IPR036890">
    <property type="entry name" value="HATPase_C_sf"/>
</dbReference>
<dbReference type="InterPro" id="IPR013656">
    <property type="entry name" value="PAS_4"/>
</dbReference>
<dbReference type="InterPro" id="IPR000014">
    <property type="entry name" value="PAS"/>
</dbReference>
<organism evidence="11 12">
    <name type="scientific">Methanospirillum purgamenti</name>
    <dbReference type="NCBI Taxonomy" id="2834276"/>
    <lineage>
        <taxon>Archaea</taxon>
        <taxon>Methanobacteriati</taxon>
        <taxon>Methanobacteriota</taxon>
        <taxon>Stenosarchaea group</taxon>
        <taxon>Methanomicrobia</taxon>
        <taxon>Methanomicrobiales</taxon>
        <taxon>Methanospirillaceae</taxon>
        <taxon>Methanospirillum</taxon>
    </lineage>
</organism>
<dbReference type="Pfam" id="PF08448">
    <property type="entry name" value="PAS_4"/>
    <property type="match status" value="1"/>
</dbReference>
<keyword evidence="5" id="KW-0418">Kinase</keyword>
<feature type="domain" description="Histidine kinase" evidence="7">
    <location>
        <begin position="518"/>
        <end position="714"/>
    </location>
</feature>
<feature type="domain" description="PAS" evidence="9">
    <location>
        <begin position="389"/>
        <end position="467"/>
    </location>
</feature>
<comment type="catalytic activity">
    <reaction evidence="1">
        <text>ATP + protein L-histidine = ADP + protein N-phospho-L-histidine.</text>
        <dbReference type="EC" id="2.7.13.3"/>
    </reaction>
</comment>
<keyword evidence="3 6" id="KW-0597">Phosphoprotein</keyword>
<dbReference type="Proteomes" id="UP000680656">
    <property type="component" value="Chromosome"/>
</dbReference>
<keyword evidence="4" id="KW-0808">Transferase</keyword>
<dbReference type="PROSITE" id="PS50109">
    <property type="entry name" value="HIS_KIN"/>
    <property type="match status" value="1"/>
</dbReference>
<dbReference type="Pfam" id="PF00072">
    <property type="entry name" value="Response_reg"/>
    <property type="match status" value="1"/>
</dbReference>
<evidence type="ECO:0000256" key="6">
    <source>
        <dbReference type="PROSITE-ProRule" id="PRU00169"/>
    </source>
</evidence>
<evidence type="ECO:0000256" key="4">
    <source>
        <dbReference type="ARBA" id="ARBA00022679"/>
    </source>
</evidence>
<dbReference type="InterPro" id="IPR035965">
    <property type="entry name" value="PAS-like_dom_sf"/>
</dbReference>
<dbReference type="PROSITE" id="PS50110">
    <property type="entry name" value="RESPONSE_REGULATORY"/>
    <property type="match status" value="1"/>
</dbReference>
<feature type="domain" description="PAC" evidence="10">
    <location>
        <begin position="209"/>
        <end position="261"/>
    </location>
</feature>
<name>A0A8E7B1X8_9EURY</name>
<dbReference type="PROSITE" id="PS50113">
    <property type="entry name" value="PAC"/>
    <property type="match status" value="2"/>
</dbReference>